<evidence type="ECO:0000313" key="3">
    <source>
        <dbReference type="Proteomes" id="UP000280066"/>
    </source>
</evidence>
<proteinExistence type="predicted"/>
<organism evidence="2 3">
    <name type="scientific">Hymenobacter metallilatus</name>
    <dbReference type="NCBI Taxonomy" id="2493666"/>
    <lineage>
        <taxon>Bacteria</taxon>
        <taxon>Pseudomonadati</taxon>
        <taxon>Bacteroidota</taxon>
        <taxon>Cytophagia</taxon>
        <taxon>Cytophagales</taxon>
        <taxon>Hymenobacteraceae</taxon>
        <taxon>Hymenobacter</taxon>
    </lineage>
</organism>
<name>A0A3R9LXT1_9BACT</name>
<dbReference type="PANTHER" id="PTHR33840">
    <property type="match status" value="1"/>
</dbReference>
<comment type="caution">
    <text evidence="2">The sequence shown here is derived from an EMBL/GenBank/DDBJ whole genome shotgun (WGS) entry which is preliminary data.</text>
</comment>
<dbReference type="OrthoDB" id="4378831at2"/>
<protein>
    <submittedName>
        <fullName evidence="2">DUF2235 domain-containing protein</fullName>
    </submittedName>
</protein>
<evidence type="ECO:0000313" key="2">
    <source>
        <dbReference type="EMBL" id="RSK24566.1"/>
    </source>
</evidence>
<gene>
    <name evidence="2" type="ORF">EI290_19660</name>
</gene>
<dbReference type="PANTHER" id="PTHR33840:SF1">
    <property type="entry name" value="TLE1 PHOSPHOLIPASE DOMAIN-CONTAINING PROTEIN"/>
    <property type="match status" value="1"/>
</dbReference>
<reference evidence="2 3" key="1">
    <citation type="submission" date="2018-12" db="EMBL/GenBank/DDBJ databases">
        <authorList>
            <person name="Feng G."/>
            <person name="Zhu H."/>
        </authorList>
    </citation>
    <scope>NUCLEOTIDE SEQUENCE [LARGE SCALE GENOMIC DNA]</scope>
    <source>
        <strain evidence="2 3">9PBR-2</strain>
    </source>
</reference>
<sequence>MSKRLIVLCDGTWNRAENMDNRKRKPTNVMKMVRSIKPLTADNTVQVTYYDEGVGNHWGLDRFLGGGLGLGLSKNVVEAYRFLLYNYEPGDAIFLFGFSRGAYTVRSLAGLIQHIGLLPKQEDFYVPEAYGLYRQRPTKGDPQEAWQHQIAAFRTRHHAQPIPIHFVGVWDTVGALGLPLNLFNLFNRRRYMFHDSSLSPCIQHAYQALAVDEQRKTFRPTLWEHVTTSQVLEQRWFAGVHTNVGGGYEKDGLANIPLHWLKEKATALGLEVDEAFLAYYKPWYGDQLRNSMTWLYRLLGTHVREIGVGQGSNETIDESVLQRIRALPDYKPVNVAAALERLTVSAS</sequence>
<dbReference type="Pfam" id="PF09994">
    <property type="entry name" value="T6SS_Tle1-like_cat"/>
    <property type="match status" value="1"/>
</dbReference>
<dbReference type="AlphaFoldDB" id="A0A3R9LXT1"/>
<evidence type="ECO:0000259" key="1">
    <source>
        <dbReference type="Pfam" id="PF09994"/>
    </source>
</evidence>
<dbReference type="EMBL" id="RWIS01000016">
    <property type="protein sequence ID" value="RSK24566.1"/>
    <property type="molecule type" value="Genomic_DNA"/>
</dbReference>
<feature type="domain" description="T6SS Phospholipase effector Tle1-like catalytic" evidence="1">
    <location>
        <begin position="3"/>
        <end position="262"/>
    </location>
</feature>
<dbReference type="Proteomes" id="UP000280066">
    <property type="component" value="Unassembled WGS sequence"/>
</dbReference>
<dbReference type="InterPro" id="IPR018712">
    <property type="entry name" value="Tle1-like_cat"/>
</dbReference>
<accession>A0A3R9LXT1</accession>
<dbReference type="RefSeq" id="WP_044019255.1">
    <property type="nucleotide sequence ID" value="NZ_RWIS01000016.1"/>
</dbReference>
<keyword evidence="3" id="KW-1185">Reference proteome</keyword>